<dbReference type="Proteomes" id="UP000176923">
    <property type="component" value="Unassembled WGS sequence"/>
</dbReference>
<comment type="caution">
    <text evidence="1">The sequence shown here is derived from an EMBL/GenBank/DDBJ whole genome shotgun (WGS) entry which is preliminary data.</text>
</comment>
<dbReference type="EMBL" id="MFJL01000029">
    <property type="protein sequence ID" value="OGG14033.1"/>
    <property type="molecule type" value="Genomic_DNA"/>
</dbReference>
<proteinExistence type="predicted"/>
<evidence type="ECO:0000313" key="2">
    <source>
        <dbReference type="Proteomes" id="UP000176923"/>
    </source>
</evidence>
<gene>
    <name evidence="1" type="ORF">A3D77_00805</name>
</gene>
<accession>A0A1F5ZNS9</accession>
<organism evidence="1 2">
    <name type="scientific">Candidatus Gottesmanbacteria bacterium RIFCSPHIGHO2_02_FULL_39_11</name>
    <dbReference type="NCBI Taxonomy" id="1798382"/>
    <lineage>
        <taxon>Bacteria</taxon>
        <taxon>Candidatus Gottesmaniibacteriota</taxon>
    </lineage>
</organism>
<name>A0A1F5ZNS9_9BACT</name>
<reference evidence="1 2" key="1">
    <citation type="journal article" date="2016" name="Nat. Commun.">
        <title>Thousands of microbial genomes shed light on interconnected biogeochemical processes in an aquifer system.</title>
        <authorList>
            <person name="Anantharaman K."/>
            <person name="Brown C.T."/>
            <person name="Hug L.A."/>
            <person name="Sharon I."/>
            <person name="Castelle C.J."/>
            <person name="Probst A.J."/>
            <person name="Thomas B.C."/>
            <person name="Singh A."/>
            <person name="Wilkins M.J."/>
            <person name="Karaoz U."/>
            <person name="Brodie E.L."/>
            <person name="Williams K.H."/>
            <person name="Hubbard S.S."/>
            <person name="Banfield J.F."/>
        </authorList>
    </citation>
    <scope>NUCLEOTIDE SEQUENCE [LARGE SCALE GENOMIC DNA]</scope>
</reference>
<sequence length="146" mass="16116">MSGEKLHHVIYGWDRNLVKFFDHDLPGALEKIGYKKGLSVVSIVFFAALSGGVGINQGAVPFQLGPVELGVDEKNNLTADYNGPCLPDNSSPTRGSPEYLYRRHDGSREKRVIKIPFGNIFELTDTGLDSKPCSTRPLSRLIFIPQ</sequence>
<dbReference type="STRING" id="1798382.A3D77_00805"/>
<protein>
    <submittedName>
        <fullName evidence="1">Uncharacterized protein</fullName>
    </submittedName>
</protein>
<evidence type="ECO:0000313" key="1">
    <source>
        <dbReference type="EMBL" id="OGG14033.1"/>
    </source>
</evidence>
<dbReference type="AlphaFoldDB" id="A0A1F5ZNS9"/>